<protein>
    <submittedName>
        <fullName evidence="2">IAA-amino acid hydrolase ILR1-like 5</fullName>
    </submittedName>
</protein>
<dbReference type="PANTHER" id="PTHR11014:SF140">
    <property type="entry name" value="IAA-AMINO ACID HYDROLASE ILR1-LIKE 3"/>
    <property type="match status" value="1"/>
</dbReference>
<accession>A0ABM3QX78</accession>
<dbReference type="RefSeq" id="XP_056687971.1">
    <property type="nucleotide sequence ID" value="XM_056831993.1"/>
</dbReference>
<reference evidence="2" key="2">
    <citation type="submission" date="2025-08" db="UniProtKB">
        <authorList>
            <consortium name="RefSeq"/>
        </authorList>
    </citation>
    <scope>IDENTIFICATION</scope>
    <source>
        <tissue evidence="2">Leaf</tissue>
    </source>
</reference>
<dbReference type="Pfam" id="PF01546">
    <property type="entry name" value="Peptidase_M20"/>
    <property type="match status" value="1"/>
</dbReference>
<dbReference type="InterPro" id="IPR036264">
    <property type="entry name" value="Bact_exopeptidase_dim_dom"/>
</dbReference>
<dbReference type="InterPro" id="IPR017439">
    <property type="entry name" value="Amidohydrolase"/>
</dbReference>
<reference evidence="1" key="1">
    <citation type="journal article" date="2021" name="Nat. Commun.">
        <title>Genomic analyses provide insights into spinach domestication and the genetic basis of agronomic traits.</title>
        <authorList>
            <person name="Cai X."/>
            <person name="Sun X."/>
            <person name="Xu C."/>
            <person name="Sun H."/>
            <person name="Wang X."/>
            <person name="Ge C."/>
            <person name="Zhang Z."/>
            <person name="Wang Q."/>
            <person name="Fei Z."/>
            <person name="Jiao C."/>
            <person name="Wang Q."/>
        </authorList>
    </citation>
    <scope>NUCLEOTIDE SEQUENCE [LARGE SCALE GENOMIC DNA]</scope>
    <source>
        <strain evidence="1">cv. Varoflay</strain>
    </source>
</reference>
<organism evidence="1 2">
    <name type="scientific">Spinacia oleracea</name>
    <name type="common">Spinach</name>
    <dbReference type="NCBI Taxonomy" id="3562"/>
    <lineage>
        <taxon>Eukaryota</taxon>
        <taxon>Viridiplantae</taxon>
        <taxon>Streptophyta</taxon>
        <taxon>Embryophyta</taxon>
        <taxon>Tracheophyta</taxon>
        <taxon>Spermatophyta</taxon>
        <taxon>Magnoliopsida</taxon>
        <taxon>eudicotyledons</taxon>
        <taxon>Gunneridae</taxon>
        <taxon>Pentapetalae</taxon>
        <taxon>Caryophyllales</taxon>
        <taxon>Chenopodiaceae</taxon>
        <taxon>Chenopodioideae</taxon>
        <taxon>Anserineae</taxon>
        <taxon>Spinacia</taxon>
    </lineage>
</organism>
<dbReference type="Gene3D" id="3.30.70.360">
    <property type="match status" value="1"/>
</dbReference>
<proteinExistence type="predicted"/>
<sequence length="242" mass="26952">MRLLFQAAEEGGAGASHMVQEGALGEAKAILGMHVEFTTPIGSISSVSGPACAAVCIFKVKIEGLGAHAAEPHNNVDLIVSASFIILALQQLISRDPFASHILVSELRHEYVSKCYDRLVYSMEVLFVTYVKGDTALNIIPQTVEFGGTLRSLTTDGLNWLRHRLTEKNEKIELDAYWLSERLYTIFFNLSTEVDRLRLFVNGIQHYDRRSQFSTALEKIDEAISHTPTVIDLYSSKVMETD</sequence>
<evidence type="ECO:0000313" key="2">
    <source>
        <dbReference type="RefSeq" id="XP_056687971.1"/>
    </source>
</evidence>
<keyword evidence="1" id="KW-1185">Reference proteome</keyword>
<dbReference type="GeneID" id="110793838"/>
<dbReference type="PANTHER" id="PTHR11014">
    <property type="entry name" value="PEPTIDASE M20 FAMILY MEMBER"/>
    <property type="match status" value="1"/>
</dbReference>
<dbReference type="Gene3D" id="3.40.630.10">
    <property type="entry name" value="Zn peptidases"/>
    <property type="match status" value="1"/>
</dbReference>
<dbReference type="SUPFAM" id="SSF53187">
    <property type="entry name" value="Zn-dependent exopeptidases"/>
    <property type="match status" value="1"/>
</dbReference>
<evidence type="ECO:0000313" key="1">
    <source>
        <dbReference type="Proteomes" id="UP000813463"/>
    </source>
</evidence>
<name>A0ABM3QX78_SPIOL</name>
<gene>
    <name evidence="2" type="primary">LOC110793838</name>
</gene>
<dbReference type="InterPro" id="IPR002933">
    <property type="entry name" value="Peptidase_M20"/>
</dbReference>
<dbReference type="SUPFAM" id="SSF55031">
    <property type="entry name" value="Bacterial exopeptidase dimerisation domain"/>
    <property type="match status" value="1"/>
</dbReference>
<dbReference type="Proteomes" id="UP000813463">
    <property type="component" value="Chromosome 1"/>
</dbReference>